<keyword evidence="3" id="KW-0999">Mitochondrion inner membrane</keyword>
<dbReference type="PANTHER" id="PTHR28264">
    <property type="entry name" value="CYTOCHROME C OXIDASE SUBUNIT 7A"/>
    <property type="match status" value="1"/>
</dbReference>
<dbReference type="PANTHER" id="PTHR28264:SF1">
    <property type="entry name" value="CYTOCHROME C OXIDASE SUBUNIT 6C"/>
    <property type="match status" value="1"/>
</dbReference>
<dbReference type="CDD" id="cd22888">
    <property type="entry name" value="CcO_VIIa_fungal"/>
    <property type="match status" value="1"/>
</dbReference>
<gene>
    <name evidence="8" type="ORF">GGX14DRAFT_648858</name>
</gene>
<keyword evidence="5" id="KW-0496">Mitochondrion</keyword>
<comment type="subcellular location">
    <subcellularLocation>
        <location evidence="1">Mitochondrion inner membrane</location>
    </subcellularLocation>
</comment>
<evidence type="ECO:0000256" key="6">
    <source>
        <dbReference type="ARBA" id="ARBA00023136"/>
    </source>
</evidence>
<dbReference type="GO" id="GO:0005743">
    <property type="term" value="C:mitochondrial inner membrane"/>
    <property type="evidence" value="ECO:0007669"/>
    <property type="project" value="UniProtKB-SubCell"/>
</dbReference>
<name>A0AAD6YMV4_9AGAR</name>
<organism evidence="8 9">
    <name type="scientific">Mycena pura</name>
    <dbReference type="NCBI Taxonomy" id="153505"/>
    <lineage>
        <taxon>Eukaryota</taxon>
        <taxon>Fungi</taxon>
        <taxon>Dikarya</taxon>
        <taxon>Basidiomycota</taxon>
        <taxon>Agaricomycotina</taxon>
        <taxon>Agaricomycetes</taxon>
        <taxon>Agaricomycetidae</taxon>
        <taxon>Agaricales</taxon>
        <taxon>Marasmiineae</taxon>
        <taxon>Mycenaceae</taxon>
        <taxon>Mycena</taxon>
    </lineage>
</organism>
<evidence type="ECO:0000313" key="9">
    <source>
        <dbReference type="Proteomes" id="UP001219525"/>
    </source>
</evidence>
<keyword evidence="4 7" id="KW-1133">Transmembrane helix</keyword>
<keyword evidence="6 7" id="KW-0472">Membrane</keyword>
<reference evidence="8" key="1">
    <citation type="submission" date="2023-03" db="EMBL/GenBank/DDBJ databases">
        <title>Massive genome expansion in bonnet fungi (Mycena s.s.) driven by repeated elements and novel gene families across ecological guilds.</title>
        <authorList>
            <consortium name="Lawrence Berkeley National Laboratory"/>
            <person name="Harder C.B."/>
            <person name="Miyauchi S."/>
            <person name="Viragh M."/>
            <person name="Kuo A."/>
            <person name="Thoen E."/>
            <person name="Andreopoulos B."/>
            <person name="Lu D."/>
            <person name="Skrede I."/>
            <person name="Drula E."/>
            <person name="Henrissat B."/>
            <person name="Morin E."/>
            <person name="Kohler A."/>
            <person name="Barry K."/>
            <person name="LaButti K."/>
            <person name="Morin E."/>
            <person name="Salamov A."/>
            <person name="Lipzen A."/>
            <person name="Mereny Z."/>
            <person name="Hegedus B."/>
            <person name="Baldrian P."/>
            <person name="Stursova M."/>
            <person name="Weitz H."/>
            <person name="Taylor A."/>
            <person name="Grigoriev I.V."/>
            <person name="Nagy L.G."/>
            <person name="Martin F."/>
            <person name="Kauserud H."/>
        </authorList>
    </citation>
    <scope>NUCLEOTIDE SEQUENCE</scope>
    <source>
        <strain evidence="8">9144</strain>
    </source>
</reference>
<evidence type="ECO:0000313" key="8">
    <source>
        <dbReference type="EMBL" id="KAJ7224180.1"/>
    </source>
</evidence>
<dbReference type="EMBL" id="JARJCW010000005">
    <property type="protein sequence ID" value="KAJ7224180.1"/>
    <property type="molecule type" value="Genomic_DNA"/>
</dbReference>
<dbReference type="AlphaFoldDB" id="A0AAD6YMV4"/>
<evidence type="ECO:0000256" key="4">
    <source>
        <dbReference type="ARBA" id="ARBA00022989"/>
    </source>
</evidence>
<dbReference type="Proteomes" id="UP001219525">
    <property type="component" value="Unassembled WGS sequence"/>
</dbReference>
<keyword evidence="2 7" id="KW-0812">Transmembrane</keyword>
<proteinExistence type="predicted"/>
<evidence type="ECO:0000256" key="1">
    <source>
        <dbReference type="ARBA" id="ARBA00004273"/>
    </source>
</evidence>
<protein>
    <submittedName>
        <fullName evidence="8">Cytochrome-c oxidase subunit VIIa</fullName>
    </submittedName>
</protein>
<evidence type="ECO:0000256" key="2">
    <source>
        <dbReference type="ARBA" id="ARBA00022692"/>
    </source>
</evidence>
<comment type="caution">
    <text evidence="8">The sequence shown here is derived from an EMBL/GenBank/DDBJ whole genome shotgun (WGS) entry which is preliminary data.</text>
</comment>
<feature type="transmembrane region" description="Helical" evidence="7">
    <location>
        <begin position="20"/>
        <end position="41"/>
    </location>
</feature>
<sequence length="78" mass="8810">MAIAPITGMLRKRFWLDVSTGLGLGVAAGAAFWRVVPLIHASHKLTLRNRYGYELKSRAHRESFYLKLEKEKLAAAQQ</sequence>
<evidence type="ECO:0000256" key="3">
    <source>
        <dbReference type="ARBA" id="ARBA00022792"/>
    </source>
</evidence>
<keyword evidence="9" id="KW-1185">Reference proteome</keyword>
<accession>A0AAD6YMV4</accession>
<evidence type="ECO:0000256" key="5">
    <source>
        <dbReference type="ARBA" id="ARBA00023128"/>
    </source>
</evidence>
<dbReference type="GO" id="GO:0004129">
    <property type="term" value="F:cytochrome-c oxidase activity"/>
    <property type="evidence" value="ECO:0007669"/>
    <property type="project" value="TreeGrafter"/>
</dbReference>
<evidence type="ECO:0000256" key="7">
    <source>
        <dbReference type="SAM" id="Phobius"/>
    </source>
</evidence>
<dbReference type="GO" id="GO:0006123">
    <property type="term" value="P:mitochondrial electron transport, cytochrome c to oxygen"/>
    <property type="evidence" value="ECO:0007669"/>
    <property type="project" value="TreeGrafter"/>
</dbReference>